<gene>
    <name evidence="2" type="ORF">PCOR1329_LOCUS66341</name>
</gene>
<feature type="non-terminal residue" evidence="2">
    <location>
        <position position="1"/>
    </location>
</feature>
<feature type="region of interest" description="Disordered" evidence="1">
    <location>
        <begin position="565"/>
        <end position="604"/>
    </location>
</feature>
<evidence type="ECO:0000313" key="3">
    <source>
        <dbReference type="Proteomes" id="UP001189429"/>
    </source>
</evidence>
<evidence type="ECO:0000313" key="2">
    <source>
        <dbReference type="EMBL" id="CAK0884377.1"/>
    </source>
</evidence>
<accession>A0ABN9WDH2</accession>
<protein>
    <submittedName>
        <fullName evidence="2">Uncharacterized protein</fullName>
    </submittedName>
</protein>
<comment type="caution">
    <text evidence="2">The sequence shown here is derived from an EMBL/GenBank/DDBJ whole genome shotgun (WGS) entry which is preliminary data.</text>
</comment>
<dbReference type="Proteomes" id="UP001189429">
    <property type="component" value="Unassembled WGS sequence"/>
</dbReference>
<feature type="non-terminal residue" evidence="2">
    <location>
        <position position="950"/>
    </location>
</feature>
<keyword evidence="3" id="KW-1185">Reference proteome</keyword>
<dbReference type="EMBL" id="CAUYUJ010018538">
    <property type="protein sequence ID" value="CAK0884377.1"/>
    <property type="molecule type" value="Genomic_DNA"/>
</dbReference>
<name>A0ABN9WDH2_9DINO</name>
<organism evidence="2 3">
    <name type="scientific">Prorocentrum cordatum</name>
    <dbReference type="NCBI Taxonomy" id="2364126"/>
    <lineage>
        <taxon>Eukaryota</taxon>
        <taxon>Sar</taxon>
        <taxon>Alveolata</taxon>
        <taxon>Dinophyceae</taxon>
        <taxon>Prorocentrales</taxon>
        <taxon>Prorocentraceae</taxon>
        <taxon>Prorocentrum</taxon>
    </lineage>
</organism>
<sequence>VLVLPPSALEGACETAVFGYWPFGLVVWSSFSVVIGLIVELESADEPEVLEIHGTDGVEVQLVGCESGYAWAVIGPDLSLDLICVKAKIAIFTDPVERIRWRPMPLLSSVERDTYRSQLTVGLRFLTMPALPLYRPSRCGQRAMAVNVLHAVFHSEVLSLPTLRSPELFLGVLAALFVLSEPMVVLGVIEYPKELGAYTIRNWVTAKQGQDGGDHRIHDPRGRADAGGNKLVIEGMIARLDLFEGHLKEEAPAEGSVVESAAAIEGAFASPPAVVAPGSPAATIPTTAMETPLKRAATSQPGVVGLAVKRMRFEGPMPQLVRKWQLDEYQEIKPEEWNRRKPEGYRLRVSAEVLSGIYSARKTADAWARDFIQNRGLNDGNMAREVITAFAAVDTPVMTDRQKGLLNLVSFERLVRRACAIVMVDRNIHSRDDESRLNVTDESTIRVMIAEEEMKKAMGRDAQPMKEEMERGETANRSLLALRQLYRGSRDDSPLGLADCWCPGIAFDNLDGGLSRRVLGEVGHQSPPSTTPSQGAAPLRLCLAAAAAGNQPQSTFRQRVAELRRRSAGRSGRLPDRGETFPDQWYRVAPPPPGTRPASARSVSPRAAQKLEMFREEMLRKDGGACVQARQRRNNVDLPFRQKTKTLQLARRMALAGMVCRAAEKVDEVGLCHVAKKAEPVENEPEVTLRATPFLDVSEEKKEDDMSVQFGTCELPDFYYTVELGEELAPYFGIHSASGDALDALPPEGSPWPGGGPCAGAKVSLMGSTRACWTAQTTVEDLFHAGPQEYIDDFGVLGLGFRTQPGREAVATVEEVWLGAKELVVVAGFKVHEDACSNYARMIGSDLWGTRLAPNQDKTGVAVFGAREILTHKWELPDTGARVFADVHSRRMEFRRGARHEVLREVLREMAAAAAIAPLISGGLSTPWGPTVAMFDANLCGGALISTAAT</sequence>
<evidence type="ECO:0000256" key="1">
    <source>
        <dbReference type="SAM" id="MobiDB-lite"/>
    </source>
</evidence>
<reference evidence="2" key="1">
    <citation type="submission" date="2023-10" db="EMBL/GenBank/DDBJ databases">
        <authorList>
            <person name="Chen Y."/>
            <person name="Shah S."/>
            <person name="Dougan E. K."/>
            <person name="Thang M."/>
            <person name="Chan C."/>
        </authorList>
    </citation>
    <scope>NUCLEOTIDE SEQUENCE [LARGE SCALE GENOMIC DNA]</scope>
</reference>
<proteinExistence type="predicted"/>